<name>A0A1E5UVA8_9POAL</name>
<evidence type="ECO:0000313" key="2">
    <source>
        <dbReference type="Proteomes" id="UP000095767"/>
    </source>
</evidence>
<dbReference type="OrthoDB" id="695279at2759"/>
<dbReference type="AlphaFoldDB" id="A0A1E5UVA8"/>
<sequence>MPSRVPKDGEISPSRPLDARETSVTYPFALQVMPSHVQQSVPFFHDAARPPSCESPARNRSRELRSCSVHELDRESSSMMAKLNEGMARLLPWFLAILRLRDQLATSVLGRYLESFCLLLLGLLALWGLHRCYCCASYCWAVLVKCAGLLLALGPCTPALEPAGLTGKADPKLGRAADGPRALLGWSPLRLGLARLLGCCCAKCAAGWLCCRLRR</sequence>
<reference evidence="1 2" key="1">
    <citation type="submission" date="2016-09" db="EMBL/GenBank/DDBJ databases">
        <title>The draft genome of Dichanthelium oligosanthes: A C3 panicoid grass species.</title>
        <authorList>
            <person name="Studer A.J."/>
            <person name="Schnable J.C."/>
            <person name="Brutnell T.P."/>
        </authorList>
    </citation>
    <scope>NUCLEOTIDE SEQUENCE [LARGE SCALE GENOMIC DNA]</scope>
    <source>
        <strain evidence="2">cv. Kellogg 1175</strain>
        <tissue evidence="1">Leaf</tissue>
    </source>
</reference>
<organism evidence="1 2">
    <name type="scientific">Dichanthelium oligosanthes</name>
    <dbReference type="NCBI Taxonomy" id="888268"/>
    <lineage>
        <taxon>Eukaryota</taxon>
        <taxon>Viridiplantae</taxon>
        <taxon>Streptophyta</taxon>
        <taxon>Embryophyta</taxon>
        <taxon>Tracheophyta</taxon>
        <taxon>Spermatophyta</taxon>
        <taxon>Magnoliopsida</taxon>
        <taxon>Liliopsida</taxon>
        <taxon>Poales</taxon>
        <taxon>Poaceae</taxon>
        <taxon>PACMAD clade</taxon>
        <taxon>Panicoideae</taxon>
        <taxon>Panicodae</taxon>
        <taxon>Paniceae</taxon>
        <taxon>Dichantheliinae</taxon>
        <taxon>Dichanthelium</taxon>
    </lineage>
</organism>
<gene>
    <name evidence="1" type="ORF">BAE44_0022169</name>
</gene>
<comment type="caution">
    <text evidence="1">The sequence shown here is derived from an EMBL/GenBank/DDBJ whole genome shotgun (WGS) entry which is preliminary data.</text>
</comment>
<accession>A0A1E5UVA8</accession>
<proteinExistence type="predicted"/>
<dbReference type="EMBL" id="LWDX02061892">
    <property type="protein sequence ID" value="OEL16811.1"/>
    <property type="molecule type" value="Genomic_DNA"/>
</dbReference>
<keyword evidence="2" id="KW-1185">Reference proteome</keyword>
<protein>
    <submittedName>
        <fullName evidence="1">Uncharacterized protein</fullName>
    </submittedName>
</protein>
<dbReference type="Proteomes" id="UP000095767">
    <property type="component" value="Unassembled WGS sequence"/>
</dbReference>
<evidence type="ECO:0000313" key="1">
    <source>
        <dbReference type="EMBL" id="OEL16811.1"/>
    </source>
</evidence>